<dbReference type="PROSITE" id="PS00022">
    <property type="entry name" value="EGF_1"/>
    <property type="match status" value="2"/>
</dbReference>
<dbReference type="PRINTS" id="PR00011">
    <property type="entry name" value="EGFLAMININ"/>
</dbReference>
<organism evidence="6 7">
    <name type="scientific">Chrysophaeum taylorii</name>
    <dbReference type="NCBI Taxonomy" id="2483200"/>
    <lineage>
        <taxon>Eukaryota</taxon>
        <taxon>Sar</taxon>
        <taxon>Stramenopiles</taxon>
        <taxon>Ochrophyta</taxon>
        <taxon>Pelagophyceae</taxon>
        <taxon>Pelagomonadales</taxon>
        <taxon>Pelagomonadaceae</taxon>
        <taxon>Chrysophaeum</taxon>
    </lineage>
</organism>
<dbReference type="InterPro" id="IPR050969">
    <property type="entry name" value="Dev_Signal_Modulators"/>
</dbReference>
<comment type="caution">
    <text evidence="3">Lacks conserved residue(s) required for the propagation of feature annotation.</text>
</comment>
<evidence type="ECO:0000256" key="4">
    <source>
        <dbReference type="SAM" id="SignalP"/>
    </source>
</evidence>
<dbReference type="PANTHER" id="PTHR14949">
    <property type="entry name" value="EGF-LIKE-DOMAIN, MULTIPLE 7, 8"/>
    <property type="match status" value="1"/>
</dbReference>
<comment type="caution">
    <text evidence="6">The sequence shown here is derived from an EMBL/GenBank/DDBJ whole genome shotgun (WGS) entry which is preliminary data.</text>
</comment>
<keyword evidence="7" id="KW-1185">Reference proteome</keyword>
<proteinExistence type="predicted"/>
<evidence type="ECO:0000313" key="6">
    <source>
        <dbReference type="EMBL" id="KAJ8599517.1"/>
    </source>
</evidence>
<gene>
    <name evidence="6" type="ORF">CTAYLR_009448</name>
</gene>
<evidence type="ECO:0000256" key="1">
    <source>
        <dbReference type="ARBA" id="ARBA00022729"/>
    </source>
</evidence>
<dbReference type="Gene3D" id="2.10.25.10">
    <property type="entry name" value="Laminin"/>
    <property type="match status" value="1"/>
</dbReference>
<feature type="disulfide bond" evidence="3">
    <location>
        <begin position="424"/>
        <end position="433"/>
    </location>
</feature>
<evidence type="ECO:0000313" key="7">
    <source>
        <dbReference type="Proteomes" id="UP001230188"/>
    </source>
</evidence>
<protein>
    <recommendedName>
        <fullName evidence="5">EGF-like domain-containing protein</fullName>
    </recommendedName>
</protein>
<dbReference type="PANTHER" id="PTHR14949:SF56">
    <property type="entry name" value="EGF-LIKE-DOMAIN, MULTIPLE 7"/>
    <property type="match status" value="1"/>
</dbReference>
<evidence type="ECO:0000259" key="5">
    <source>
        <dbReference type="PROSITE" id="PS50026"/>
    </source>
</evidence>
<dbReference type="Proteomes" id="UP001230188">
    <property type="component" value="Unassembled WGS sequence"/>
</dbReference>
<accession>A0AAD7XFM9</accession>
<name>A0AAD7XFM9_9STRA</name>
<dbReference type="EMBL" id="JAQMWT010000556">
    <property type="protein sequence ID" value="KAJ8599517.1"/>
    <property type="molecule type" value="Genomic_DNA"/>
</dbReference>
<evidence type="ECO:0000256" key="2">
    <source>
        <dbReference type="ARBA" id="ARBA00023157"/>
    </source>
</evidence>
<keyword evidence="1 4" id="KW-0732">Signal</keyword>
<evidence type="ECO:0000256" key="3">
    <source>
        <dbReference type="PROSITE-ProRule" id="PRU00076"/>
    </source>
</evidence>
<keyword evidence="2 3" id="KW-1015">Disulfide bond</keyword>
<dbReference type="AlphaFoldDB" id="A0AAD7XFM9"/>
<feature type="domain" description="EGF-like" evidence="5">
    <location>
        <begin position="401"/>
        <end position="434"/>
    </location>
</feature>
<keyword evidence="3" id="KW-0245">EGF-like domain</keyword>
<feature type="signal peptide" evidence="4">
    <location>
        <begin position="1"/>
        <end position="20"/>
    </location>
</feature>
<sequence>MHFHHIPLLLLLSGARLAAGACPNSCSGHGTCGSDDTCTCYQNWIMGDQDGGDCSDRKCPYQVAWAAAPDMNGNVHTYAECGGVGICDRSSGDCDCFDGYTGRGCGVTTCPNDCSGHGTCEYLEDVPFGVVWGDYYDGTSADKTTLGTAAATLPQTPAWDTNKIRKCVCDPGYTDVDCSRRMCPKGNDVLDERLNLVQALKYQKQNFTLVAAGKYGDGIAYKDDGVYAQCTLQNDPTASDPDCFKDFVNRTFALKFTSKLNQSYTTIPLVLNHTSRLGELAEAVEDALESLPNYVISDVDVACQLVYLQTNMTEWKTQQFGKYSYSQAGYPSLSCSVEFVGSTVMGPQYLLEVVTEECTDGCTPMLNNSVNVKSASNTTVDDLIGGKTMDDYFSFVTEDVKADYNSYECGRRGKCDYSSGECECFEGYTGDRCQTQTALI</sequence>
<dbReference type="PROSITE" id="PS01186">
    <property type="entry name" value="EGF_2"/>
    <property type="match status" value="2"/>
</dbReference>
<feature type="chain" id="PRO_5042277133" description="EGF-like domain-containing protein" evidence="4">
    <location>
        <begin position="21"/>
        <end position="440"/>
    </location>
</feature>
<reference evidence="6" key="1">
    <citation type="submission" date="2023-01" db="EMBL/GenBank/DDBJ databases">
        <title>Metagenome sequencing of chrysophaentin producing Chrysophaeum taylorii.</title>
        <authorList>
            <person name="Davison J."/>
            <person name="Bewley C."/>
        </authorList>
    </citation>
    <scope>NUCLEOTIDE SEQUENCE</scope>
    <source>
        <strain evidence="6">NIES-1699</strain>
    </source>
</reference>
<dbReference type="PROSITE" id="PS50026">
    <property type="entry name" value="EGF_3"/>
    <property type="match status" value="1"/>
</dbReference>
<dbReference type="InterPro" id="IPR000742">
    <property type="entry name" value="EGF"/>
</dbReference>